<accession>A0AAX6EWE9</accession>
<proteinExistence type="predicted"/>
<reference evidence="1" key="1">
    <citation type="journal article" date="2023" name="GigaByte">
        <title>Genome assembly of the bearded iris, Iris pallida Lam.</title>
        <authorList>
            <person name="Bruccoleri R.E."/>
            <person name="Oakeley E.J."/>
            <person name="Faust A.M.E."/>
            <person name="Altorfer M."/>
            <person name="Dessus-Babus S."/>
            <person name="Burckhardt D."/>
            <person name="Oertli M."/>
            <person name="Naumann U."/>
            <person name="Petersen F."/>
            <person name="Wong J."/>
        </authorList>
    </citation>
    <scope>NUCLEOTIDE SEQUENCE</scope>
    <source>
        <strain evidence="1">GSM-AAB239-AS_SAM_17_03QT</strain>
    </source>
</reference>
<reference evidence="1" key="2">
    <citation type="submission" date="2023-04" db="EMBL/GenBank/DDBJ databases">
        <authorList>
            <person name="Bruccoleri R.E."/>
            <person name="Oakeley E.J."/>
            <person name="Faust A.-M."/>
            <person name="Dessus-Babus S."/>
            <person name="Altorfer M."/>
            <person name="Burckhardt D."/>
            <person name="Oertli M."/>
            <person name="Naumann U."/>
            <person name="Petersen F."/>
            <person name="Wong J."/>
        </authorList>
    </citation>
    <scope>NUCLEOTIDE SEQUENCE</scope>
    <source>
        <strain evidence="1">GSM-AAB239-AS_SAM_17_03QT</strain>
        <tissue evidence="1">Leaf</tissue>
    </source>
</reference>
<protein>
    <submittedName>
        <fullName evidence="1">Extensin</fullName>
    </submittedName>
</protein>
<keyword evidence="2" id="KW-1185">Reference proteome</keyword>
<dbReference type="EMBL" id="JANAVB010033616">
    <property type="protein sequence ID" value="KAJ6808115.1"/>
    <property type="molecule type" value="Genomic_DNA"/>
</dbReference>
<sequence length="53" mass="5879">MRRAAHSSVKAWCLYRGAVPCRTAVVDPKMQTEINFHGVMGMTAVEMVRSGQI</sequence>
<comment type="caution">
    <text evidence="1">The sequence shown here is derived from an EMBL/GenBank/DDBJ whole genome shotgun (WGS) entry which is preliminary data.</text>
</comment>
<evidence type="ECO:0000313" key="1">
    <source>
        <dbReference type="EMBL" id="KAJ6808115.1"/>
    </source>
</evidence>
<evidence type="ECO:0000313" key="2">
    <source>
        <dbReference type="Proteomes" id="UP001140949"/>
    </source>
</evidence>
<name>A0AAX6EWE9_IRIPA</name>
<gene>
    <name evidence="1" type="ORF">M6B38_168530</name>
</gene>
<organism evidence="1 2">
    <name type="scientific">Iris pallida</name>
    <name type="common">Sweet iris</name>
    <dbReference type="NCBI Taxonomy" id="29817"/>
    <lineage>
        <taxon>Eukaryota</taxon>
        <taxon>Viridiplantae</taxon>
        <taxon>Streptophyta</taxon>
        <taxon>Embryophyta</taxon>
        <taxon>Tracheophyta</taxon>
        <taxon>Spermatophyta</taxon>
        <taxon>Magnoliopsida</taxon>
        <taxon>Liliopsida</taxon>
        <taxon>Asparagales</taxon>
        <taxon>Iridaceae</taxon>
        <taxon>Iridoideae</taxon>
        <taxon>Irideae</taxon>
        <taxon>Iris</taxon>
    </lineage>
</organism>
<dbReference type="AlphaFoldDB" id="A0AAX6EWE9"/>
<dbReference type="Proteomes" id="UP001140949">
    <property type="component" value="Unassembled WGS sequence"/>
</dbReference>